<gene>
    <name evidence="2" type="ORF">LTR24_001567</name>
</gene>
<dbReference type="Proteomes" id="UP001345013">
    <property type="component" value="Unassembled WGS sequence"/>
</dbReference>
<name>A0ABR0KK27_9EURO</name>
<evidence type="ECO:0000256" key="1">
    <source>
        <dbReference type="SAM" id="MobiDB-lite"/>
    </source>
</evidence>
<reference evidence="2 3" key="1">
    <citation type="submission" date="2023-08" db="EMBL/GenBank/DDBJ databases">
        <title>Black Yeasts Isolated from many extreme environments.</title>
        <authorList>
            <person name="Coleine C."/>
            <person name="Stajich J.E."/>
            <person name="Selbmann L."/>
        </authorList>
    </citation>
    <scope>NUCLEOTIDE SEQUENCE [LARGE SCALE GENOMIC DNA]</scope>
    <source>
        <strain evidence="2 3">CCFEE 5885</strain>
    </source>
</reference>
<comment type="caution">
    <text evidence="2">The sequence shown here is derived from an EMBL/GenBank/DDBJ whole genome shotgun (WGS) entry which is preliminary data.</text>
</comment>
<dbReference type="EMBL" id="JAVRRG010000012">
    <property type="protein sequence ID" value="KAK5098939.1"/>
    <property type="molecule type" value="Genomic_DNA"/>
</dbReference>
<evidence type="ECO:0008006" key="4">
    <source>
        <dbReference type="Google" id="ProtNLM"/>
    </source>
</evidence>
<feature type="compositionally biased region" description="Low complexity" evidence="1">
    <location>
        <begin position="285"/>
        <end position="297"/>
    </location>
</feature>
<proteinExistence type="predicted"/>
<sequence>MQCLSSQSQTSSSPSLNGSVSSPSPENVKVVVGSEKVEYILPEDTLAPAPGLLCLLSGSGTSMRAVELPNDDPAIIECILRWLLKHGQIADIPANLKINVRQKSETRYALELIQLYACAVKYNVEGLANDIVDAFIIHSSVRLVAPCAITALTHAGLSQSVLRKYLLTRLAYDIVIAGKHFERSTPTGASWDVYCFQNPDLEAEIRSFDPADTVDLFRHCSMVYGSGSSGVGNKTAYKDRCTWHRHTFTKPCTSSCLKNIFKFKPNSKPPMELVINRPQLTTIATPGGSSESEPTGSLDSVYAPPQYKSSAW</sequence>
<accession>A0ABR0KK27</accession>
<feature type="region of interest" description="Disordered" evidence="1">
    <location>
        <begin position="282"/>
        <end position="312"/>
    </location>
</feature>
<keyword evidence="3" id="KW-1185">Reference proteome</keyword>
<organism evidence="2 3">
    <name type="scientific">Lithohypha guttulata</name>
    <dbReference type="NCBI Taxonomy" id="1690604"/>
    <lineage>
        <taxon>Eukaryota</taxon>
        <taxon>Fungi</taxon>
        <taxon>Dikarya</taxon>
        <taxon>Ascomycota</taxon>
        <taxon>Pezizomycotina</taxon>
        <taxon>Eurotiomycetes</taxon>
        <taxon>Chaetothyriomycetidae</taxon>
        <taxon>Chaetothyriales</taxon>
        <taxon>Trichomeriaceae</taxon>
        <taxon>Lithohypha</taxon>
    </lineage>
</organism>
<evidence type="ECO:0000313" key="3">
    <source>
        <dbReference type="Proteomes" id="UP001345013"/>
    </source>
</evidence>
<evidence type="ECO:0000313" key="2">
    <source>
        <dbReference type="EMBL" id="KAK5098939.1"/>
    </source>
</evidence>
<protein>
    <recommendedName>
        <fullName evidence="4">BTB domain-containing protein</fullName>
    </recommendedName>
</protein>
<feature type="compositionally biased region" description="Low complexity" evidence="1">
    <location>
        <begin position="1"/>
        <end position="25"/>
    </location>
</feature>
<feature type="region of interest" description="Disordered" evidence="1">
    <location>
        <begin position="1"/>
        <end position="26"/>
    </location>
</feature>